<dbReference type="STRING" id="240427.AYR62_13770"/>
<evidence type="ECO:0000313" key="2">
    <source>
        <dbReference type="Proteomes" id="UP000093267"/>
    </source>
</evidence>
<name>A0A1B2IWV3_9LACO</name>
<sequence>MIKTKTIVQITAQNLDRAINRELTNLIDSDSVIDIKFSSNAFGKDLDSSSSEYCAMIIYK</sequence>
<evidence type="ECO:0000313" key="1">
    <source>
        <dbReference type="EMBL" id="ANZ66509.1"/>
    </source>
</evidence>
<accession>A0A1B2IWV3</accession>
<dbReference type="InterPro" id="IPR020296">
    <property type="entry name" value="Spore_Cse60"/>
</dbReference>
<evidence type="ECO:0008006" key="3">
    <source>
        <dbReference type="Google" id="ProtNLM"/>
    </source>
</evidence>
<dbReference type="EMBL" id="CP014924">
    <property type="protein sequence ID" value="ANZ66509.1"/>
    <property type="molecule type" value="Genomic_DNA"/>
</dbReference>
<dbReference type="AlphaFoldDB" id="A0A1B2IWV3"/>
<dbReference type="Proteomes" id="UP000093267">
    <property type="component" value="Chromosome"/>
</dbReference>
<dbReference type="KEGG" id="lpd:AYR62_13770"/>
<dbReference type="RefSeq" id="WP_054711946.1">
    <property type="nucleotide sequence ID" value="NZ_CP014912.1"/>
</dbReference>
<dbReference type="OrthoDB" id="9895764at2"/>
<protein>
    <recommendedName>
        <fullName evidence="3">Sporulation protein Cse60</fullName>
    </recommendedName>
</protein>
<proteinExistence type="predicted"/>
<keyword evidence="2" id="KW-1185">Reference proteome</keyword>
<reference evidence="1 2" key="1">
    <citation type="submission" date="2016-03" db="EMBL/GenBank/DDBJ databases">
        <title>Pediococcus and Lactobacillus from brewery environment - whole genome sequencing and assembly.</title>
        <authorList>
            <person name="Behr J."/>
            <person name="Geissler A.J."/>
            <person name="Vogel R.F."/>
        </authorList>
    </citation>
    <scope>NUCLEOTIDE SEQUENCE [LARGE SCALE GENOMIC DNA]</scope>
    <source>
        <strain evidence="1 2">TMW 1.1995</strain>
    </source>
</reference>
<gene>
    <name evidence="1" type="ORF">AYR63_04750</name>
</gene>
<dbReference type="Pfam" id="PF10957">
    <property type="entry name" value="Spore_Cse60"/>
    <property type="match status" value="1"/>
</dbReference>
<organism evidence="1 2">
    <name type="scientific">Secundilactobacillus paracollinoides</name>
    <dbReference type="NCBI Taxonomy" id="240427"/>
    <lineage>
        <taxon>Bacteria</taxon>
        <taxon>Bacillati</taxon>
        <taxon>Bacillota</taxon>
        <taxon>Bacilli</taxon>
        <taxon>Lactobacillales</taxon>
        <taxon>Lactobacillaceae</taxon>
        <taxon>Secundilactobacillus</taxon>
    </lineage>
</organism>